<evidence type="ECO:0000313" key="4">
    <source>
        <dbReference type="Proteomes" id="UP000236047"/>
    </source>
</evidence>
<organism evidence="3 4">
    <name type="scientific">Streptomyces noursei</name>
    <name type="common">Streptomyces albulus</name>
    <dbReference type="NCBI Taxonomy" id="1971"/>
    <lineage>
        <taxon>Bacteria</taxon>
        <taxon>Bacillati</taxon>
        <taxon>Actinomycetota</taxon>
        <taxon>Actinomycetes</taxon>
        <taxon>Kitasatosporales</taxon>
        <taxon>Streptomycetaceae</taxon>
        <taxon>Streptomyces</taxon>
    </lineage>
</organism>
<dbReference type="InterPro" id="IPR036396">
    <property type="entry name" value="Cyt_P450_sf"/>
</dbReference>
<evidence type="ECO:0008006" key="5">
    <source>
        <dbReference type="Google" id="ProtNLM"/>
    </source>
</evidence>
<evidence type="ECO:0000256" key="2">
    <source>
        <dbReference type="RuleBase" id="RU000461"/>
    </source>
</evidence>
<evidence type="ECO:0000256" key="1">
    <source>
        <dbReference type="ARBA" id="ARBA00010617"/>
    </source>
</evidence>
<gene>
    <name evidence="3" type="ORF">AOB60_03265</name>
</gene>
<keyword evidence="4" id="KW-1185">Reference proteome</keyword>
<dbReference type="GO" id="GO:0004497">
    <property type="term" value="F:monooxygenase activity"/>
    <property type="evidence" value="ECO:0007669"/>
    <property type="project" value="UniProtKB-KW"/>
</dbReference>
<dbReference type="GO" id="GO:0020037">
    <property type="term" value="F:heme binding"/>
    <property type="evidence" value="ECO:0007669"/>
    <property type="project" value="InterPro"/>
</dbReference>
<keyword evidence="2" id="KW-0560">Oxidoreductase</keyword>
<dbReference type="GO" id="GO:0005506">
    <property type="term" value="F:iron ion binding"/>
    <property type="evidence" value="ECO:0007669"/>
    <property type="project" value="InterPro"/>
</dbReference>
<dbReference type="Pfam" id="PF00067">
    <property type="entry name" value="p450"/>
    <property type="match status" value="1"/>
</dbReference>
<comment type="similarity">
    <text evidence="1 2">Belongs to the cytochrome P450 family.</text>
</comment>
<dbReference type="CDD" id="cd11036">
    <property type="entry name" value="AknT-like"/>
    <property type="match status" value="1"/>
</dbReference>
<dbReference type="InterPro" id="IPR001128">
    <property type="entry name" value="Cyt_P450"/>
</dbReference>
<dbReference type="GO" id="GO:0016705">
    <property type="term" value="F:oxidoreductase activity, acting on paired donors, with incorporation or reduction of molecular oxygen"/>
    <property type="evidence" value="ECO:0007669"/>
    <property type="project" value="InterPro"/>
</dbReference>
<dbReference type="AlphaFoldDB" id="A0A2N8PPF5"/>
<dbReference type="PROSITE" id="PS00086">
    <property type="entry name" value="CYTOCHROME_P450"/>
    <property type="match status" value="1"/>
</dbReference>
<dbReference type="Gene3D" id="1.10.630.10">
    <property type="entry name" value="Cytochrome P450"/>
    <property type="match status" value="1"/>
</dbReference>
<keyword evidence="2" id="KW-0503">Monooxygenase</keyword>
<dbReference type="EMBL" id="LJSN01000002">
    <property type="protein sequence ID" value="PNE42906.1"/>
    <property type="molecule type" value="Genomic_DNA"/>
</dbReference>
<name>A0A2N8PPF5_STRNR</name>
<dbReference type="PANTHER" id="PTHR46696:SF1">
    <property type="entry name" value="CYTOCHROME P450 YJIB-RELATED"/>
    <property type="match status" value="1"/>
</dbReference>
<protein>
    <recommendedName>
        <fullName evidence="5">Cytochrome</fullName>
    </recommendedName>
</protein>
<keyword evidence="2" id="KW-0408">Iron</keyword>
<comment type="caution">
    <text evidence="3">The sequence shown here is derived from an EMBL/GenBank/DDBJ whole genome shotgun (WGS) entry which is preliminary data.</text>
</comment>
<dbReference type="Proteomes" id="UP000236047">
    <property type="component" value="Unassembled WGS sequence"/>
</dbReference>
<dbReference type="SUPFAM" id="SSF48264">
    <property type="entry name" value="Cytochrome P450"/>
    <property type="match status" value="1"/>
</dbReference>
<keyword evidence="2" id="KW-0349">Heme</keyword>
<reference evidence="4" key="1">
    <citation type="submission" date="2015-09" db="EMBL/GenBank/DDBJ databases">
        <authorList>
            <person name="Graham D.E."/>
            <person name="Mahan K.M."/>
            <person name="Klingeman D.M."/>
            <person name="Fida T."/>
            <person name="Giannone R.J."/>
            <person name="Hettich R.L."/>
            <person name="Parry R.J."/>
            <person name="Spain J.C."/>
        </authorList>
    </citation>
    <scope>NUCLEOTIDE SEQUENCE [LARGE SCALE GENOMIC DNA]</scope>
    <source>
        <strain evidence="4">JCM 4701</strain>
    </source>
</reference>
<accession>A0A2N8PPF5</accession>
<evidence type="ECO:0000313" key="3">
    <source>
        <dbReference type="EMBL" id="PNE42906.1"/>
    </source>
</evidence>
<keyword evidence="2" id="KW-0479">Metal-binding</keyword>
<dbReference type="PANTHER" id="PTHR46696">
    <property type="entry name" value="P450, PUTATIVE (EUROFUNG)-RELATED"/>
    <property type="match status" value="1"/>
</dbReference>
<dbReference type="InterPro" id="IPR017972">
    <property type="entry name" value="Cyt_P450_CS"/>
</dbReference>
<sequence>MVTRSGPATLGAAATHPDPYPFYADLVAERPFGRDADSGLWVAAGAAAVSEVLADPVLRVRPSAEPVPRGIVGTPAGDVFGELVRMTDGTAQAQRRRSLIAALDAVTEEQVVALAGEQAARATGWWDLQFGVPVRVVAALLGAGGDVPVEAARLIGDFVRCIPASATAEDQAAAAVAAGHLLDLLGPHLRAGGGGLLGALVRLSARDGWPQPAPLLANVIGLLSQTYDATAGLVGNTLLALARHGRPDDLVAFVAEVVRHDAPIQNTRRFAAGDTTVAGHHVPAGSTIVLLLAAANRDPLANPDPHAFRPGRADPQVFTFGRGAHRCPGRALATAITVGVASTVTAAPVHEGHHPSFNARIPVLKGQFP</sequence>
<proteinExistence type="inferred from homology"/>